<accession>A0ABY9QBH5</accession>
<feature type="domain" description="RNA polymerase sigma factor 54 core-binding" evidence="10">
    <location>
        <begin position="69"/>
        <end position="257"/>
    </location>
</feature>
<evidence type="ECO:0000256" key="6">
    <source>
        <dbReference type="ARBA" id="ARBA00023082"/>
    </source>
</evidence>
<dbReference type="Gene3D" id="1.10.260.40">
    <property type="entry name" value="lambda repressor-like DNA-binding domains"/>
    <property type="match status" value="1"/>
</dbReference>
<keyword evidence="4" id="KW-0548">Nucleotidyltransferase</keyword>
<dbReference type="PROSITE" id="PS00717">
    <property type="entry name" value="SIGMA54_1"/>
    <property type="match status" value="1"/>
</dbReference>
<feature type="domain" description="RNA polymerase sigma factor 54 DNA-binding" evidence="9">
    <location>
        <begin position="271"/>
        <end position="430"/>
    </location>
</feature>
<evidence type="ECO:0000256" key="1">
    <source>
        <dbReference type="ARBA" id="ARBA00008798"/>
    </source>
</evidence>
<dbReference type="Pfam" id="PF04552">
    <property type="entry name" value="Sigma54_DBD"/>
    <property type="match status" value="1"/>
</dbReference>
<keyword evidence="5" id="KW-0805">Transcription regulation</keyword>
<gene>
    <name evidence="11" type="primary">rpoN</name>
    <name evidence="11" type="ORF">HSX42_17035</name>
</gene>
<dbReference type="PANTHER" id="PTHR32248">
    <property type="entry name" value="RNA POLYMERASE SIGMA-54 FACTOR"/>
    <property type="match status" value="1"/>
</dbReference>
<protein>
    <submittedName>
        <fullName evidence="11">RNA polymerase factor sigma-54</fullName>
    </submittedName>
</protein>
<keyword evidence="8" id="KW-0804">Transcription</keyword>
<dbReference type="InterPro" id="IPR000394">
    <property type="entry name" value="RNA_pol_sigma_54"/>
</dbReference>
<evidence type="ECO:0000256" key="4">
    <source>
        <dbReference type="ARBA" id="ARBA00022695"/>
    </source>
</evidence>
<name>A0ABY9QBH5_GEOTD</name>
<dbReference type="PIRSF" id="PIRSF000774">
    <property type="entry name" value="RpoN"/>
    <property type="match status" value="1"/>
</dbReference>
<dbReference type="Pfam" id="PF00309">
    <property type="entry name" value="Sigma54_AID"/>
    <property type="match status" value="1"/>
</dbReference>
<keyword evidence="12" id="KW-1185">Reference proteome</keyword>
<evidence type="ECO:0000256" key="2">
    <source>
        <dbReference type="ARBA" id="ARBA00022478"/>
    </source>
</evidence>
<dbReference type="Gene3D" id="1.10.10.1330">
    <property type="entry name" value="RNA polymerase sigma-54 factor, core-binding domain"/>
    <property type="match status" value="1"/>
</dbReference>
<proteinExistence type="inferred from homology"/>
<dbReference type="InterPro" id="IPR007634">
    <property type="entry name" value="RNA_pol_sigma_54_DNA-bd"/>
</dbReference>
<evidence type="ECO:0000313" key="11">
    <source>
        <dbReference type="EMBL" id="WMV75901.1"/>
    </source>
</evidence>
<dbReference type="EMBL" id="CP133461">
    <property type="protein sequence ID" value="WMV75901.1"/>
    <property type="molecule type" value="Genomic_DNA"/>
</dbReference>
<evidence type="ECO:0000256" key="5">
    <source>
        <dbReference type="ARBA" id="ARBA00023015"/>
    </source>
</evidence>
<evidence type="ECO:0000313" key="12">
    <source>
        <dbReference type="Proteomes" id="UP001297580"/>
    </source>
</evidence>
<dbReference type="InterPro" id="IPR010982">
    <property type="entry name" value="Lambda_DNA-bd_dom_sf"/>
</dbReference>
<keyword evidence="6" id="KW-0731">Sigma factor</keyword>
<reference evidence="11 12" key="1">
    <citation type="submission" date="2023-08" db="EMBL/GenBank/DDBJ databases">
        <title>Complete genome sequence of Geobacillus thermodenitrificans K1041, a genetically tractable strain representative of the genus Geobacillus.</title>
        <authorList>
            <person name="Kani S."/>
            <person name="Suzuki H."/>
        </authorList>
    </citation>
    <scope>NUCLEOTIDE SEQUENCE [LARGE SCALE GENOMIC DNA]</scope>
    <source>
        <strain evidence="11 12">K1041</strain>
    </source>
</reference>
<dbReference type="InterPro" id="IPR007046">
    <property type="entry name" value="RNA_pol_sigma_54_core-bd"/>
</dbReference>
<dbReference type="Proteomes" id="UP001297580">
    <property type="component" value="Chromosome"/>
</dbReference>
<comment type="similarity">
    <text evidence="1">Belongs to the sigma-54 factor family.</text>
</comment>
<dbReference type="InterPro" id="IPR038709">
    <property type="entry name" value="RpoN_core-bd_sf"/>
</dbReference>
<dbReference type="RefSeq" id="WP_060476241.1">
    <property type="nucleotide sequence ID" value="NZ_CP017690.1"/>
</dbReference>
<dbReference type="Gene3D" id="1.10.10.60">
    <property type="entry name" value="Homeodomain-like"/>
    <property type="match status" value="1"/>
</dbReference>
<evidence type="ECO:0000256" key="8">
    <source>
        <dbReference type="ARBA" id="ARBA00023163"/>
    </source>
</evidence>
<evidence type="ECO:0000256" key="3">
    <source>
        <dbReference type="ARBA" id="ARBA00022679"/>
    </source>
</evidence>
<dbReference type="PROSITE" id="PS50044">
    <property type="entry name" value="SIGMA54_3"/>
    <property type="match status" value="1"/>
</dbReference>
<dbReference type="NCBIfam" id="TIGR02395">
    <property type="entry name" value="rpoN_sigma"/>
    <property type="match status" value="1"/>
</dbReference>
<evidence type="ECO:0000259" key="9">
    <source>
        <dbReference type="Pfam" id="PF04552"/>
    </source>
</evidence>
<dbReference type="PRINTS" id="PR00045">
    <property type="entry name" value="SIGMA54FCT"/>
</dbReference>
<dbReference type="PROSITE" id="PS00718">
    <property type="entry name" value="SIGMA54_2"/>
    <property type="match status" value="1"/>
</dbReference>
<organism evidence="11 12">
    <name type="scientific">Geobacillus thermodenitrificans</name>
    <dbReference type="NCBI Taxonomy" id="33940"/>
    <lineage>
        <taxon>Bacteria</taxon>
        <taxon>Bacillati</taxon>
        <taxon>Bacillota</taxon>
        <taxon>Bacilli</taxon>
        <taxon>Bacillales</taxon>
        <taxon>Anoxybacillaceae</taxon>
        <taxon>Geobacillus</taxon>
    </lineage>
</organism>
<keyword evidence="3" id="KW-0808">Transferase</keyword>
<keyword evidence="2" id="KW-0240">DNA-directed RNA polymerase</keyword>
<dbReference type="Pfam" id="PF04963">
    <property type="entry name" value="Sigma54_CBD"/>
    <property type="match status" value="1"/>
</dbReference>
<dbReference type="PANTHER" id="PTHR32248:SF4">
    <property type="entry name" value="RNA POLYMERASE SIGMA-54 FACTOR"/>
    <property type="match status" value="1"/>
</dbReference>
<evidence type="ECO:0000259" key="10">
    <source>
        <dbReference type="Pfam" id="PF04963"/>
    </source>
</evidence>
<sequence length="435" mass="50039">MRAELWQEQRLQLSLTKELVQAIELLQYSALDLEAFLYEQSLENPFLEIRRGRMRRRTSRTDKDRKQWLENISGRTETLAGHLLAQLPGLMLPAKEERMVRHLIAALDEDGYLRVPLAELAARFSVSEQEVERALRFVQSLDPPGVGARDLAECLLLQLERRPERDELAETIVRHHFVAFAEKAWKTLAKQLGVSLGELQRVFELIRTLEPRPGIHYANETPHFIVPDLIVTRQADGGWIVTYNDDIHPELGWNKEYERHIVAVGDRHAERFMKEKYRQFTWLAKSLEQRKQTLVHLMGIIIDRQRSCFESGLSALKPMTMREVAEELGVHESTVSRAVRHKYVQTPFGTIELRRFFSSAATAGAGETASSVQVKAIIQTLISAEDRRAPLSDQQLADLLRDQHGIAISRRTVAKYREQLRIPSSAKRKQYTSLP</sequence>
<keyword evidence="7" id="KW-0238">DNA-binding</keyword>
<evidence type="ECO:0000256" key="7">
    <source>
        <dbReference type="ARBA" id="ARBA00023125"/>
    </source>
</evidence>